<evidence type="ECO:0000313" key="6">
    <source>
        <dbReference type="Proteomes" id="UP000823611"/>
    </source>
</evidence>
<comment type="cofactor">
    <cofactor evidence="3">
        <name>Mg(2+)</name>
        <dbReference type="ChEBI" id="CHEBI:18420"/>
    </cofactor>
    <text evidence="3">Binds 1 Mg(2+) ion per subunit.</text>
</comment>
<dbReference type="GO" id="GO:0005829">
    <property type="term" value="C:cytosol"/>
    <property type="evidence" value="ECO:0007669"/>
    <property type="project" value="TreeGrafter"/>
</dbReference>
<gene>
    <name evidence="3" type="primary">aroK</name>
    <name evidence="5" type="ORF">IAC55_02595</name>
</gene>
<dbReference type="PANTHER" id="PTHR21089:SF1">
    <property type="entry name" value="BIFUNCTIONAL 3-DEHYDROQUINATE DEHYDRATASE_SHIKIMATE DEHYDROGENASE, CHLOROPLASTIC"/>
    <property type="match status" value="1"/>
</dbReference>
<dbReference type="CDD" id="cd01065">
    <property type="entry name" value="NAD_bind_Shikimate_DH"/>
    <property type="match status" value="1"/>
</dbReference>
<feature type="binding site" evidence="3">
    <location>
        <position position="331"/>
    </location>
    <ligand>
        <name>substrate</name>
    </ligand>
</feature>
<dbReference type="HAMAP" id="MF_00109">
    <property type="entry name" value="Shikimate_kinase"/>
    <property type="match status" value="1"/>
</dbReference>
<feature type="binding site" evidence="3">
    <location>
        <position position="285"/>
    </location>
    <ligand>
        <name>substrate</name>
    </ligand>
</feature>
<dbReference type="Pfam" id="PF01202">
    <property type="entry name" value="SKI"/>
    <property type="match status" value="1"/>
</dbReference>
<keyword evidence="3" id="KW-0028">Amino-acid biosynthesis</keyword>
<keyword evidence="3" id="KW-0479">Metal-binding</keyword>
<protein>
    <recommendedName>
        <fullName evidence="3">Shikimate kinase</fullName>
        <shortName evidence="3">SK</shortName>
        <ecNumber evidence="3">2.7.1.71</ecNumber>
    </recommendedName>
</protein>
<comment type="pathway">
    <text evidence="1">Metabolic intermediate biosynthesis; chorismate biosynthesis; chorismate from D-erythrose 4-phosphate and phosphoenolpyruvate: step 4/7.</text>
</comment>
<dbReference type="AlphaFoldDB" id="A0A9D9DUG2"/>
<keyword evidence="3" id="KW-0547">Nucleotide-binding</keyword>
<comment type="caution">
    <text evidence="3">Lacks conserved residue(s) required for the propagation of feature annotation.</text>
</comment>
<comment type="pathway">
    <text evidence="3">Metabolic intermediate biosynthesis; chorismate biosynthesis; chorismate from D-erythrose 4-phosphate and phosphoenolpyruvate: step 5/7.</text>
</comment>
<dbReference type="Gene3D" id="3.40.50.10860">
    <property type="entry name" value="Leucine Dehydrogenase, chain A, domain 1"/>
    <property type="match status" value="1"/>
</dbReference>
<dbReference type="SUPFAM" id="SSF53223">
    <property type="entry name" value="Aminoacid dehydrogenase-like, N-terminal domain"/>
    <property type="match status" value="1"/>
</dbReference>
<dbReference type="Proteomes" id="UP000823611">
    <property type="component" value="Unassembled WGS sequence"/>
</dbReference>
<dbReference type="SUPFAM" id="SSF51735">
    <property type="entry name" value="NAD(P)-binding Rossmann-fold domains"/>
    <property type="match status" value="1"/>
</dbReference>
<comment type="catalytic activity">
    <reaction evidence="3">
        <text>shikimate + ATP = 3-phosphoshikimate + ADP + H(+)</text>
        <dbReference type="Rhea" id="RHEA:13121"/>
        <dbReference type="ChEBI" id="CHEBI:15378"/>
        <dbReference type="ChEBI" id="CHEBI:30616"/>
        <dbReference type="ChEBI" id="CHEBI:36208"/>
        <dbReference type="ChEBI" id="CHEBI:145989"/>
        <dbReference type="ChEBI" id="CHEBI:456216"/>
        <dbReference type="EC" id="2.7.1.71"/>
    </reaction>
</comment>
<dbReference type="GO" id="GO:0019632">
    <property type="term" value="P:shikimate metabolic process"/>
    <property type="evidence" value="ECO:0007669"/>
    <property type="project" value="TreeGrafter"/>
</dbReference>
<evidence type="ECO:0000259" key="4">
    <source>
        <dbReference type="Pfam" id="PF08501"/>
    </source>
</evidence>
<dbReference type="Pfam" id="PF08501">
    <property type="entry name" value="Shikimate_dh_N"/>
    <property type="match status" value="1"/>
</dbReference>
<dbReference type="EMBL" id="JADIMX010000051">
    <property type="protein sequence ID" value="MBO8434199.1"/>
    <property type="molecule type" value="Genomic_DNA"/>
</dbReference>
<dbReference type="InterPro" id="IPR000623">
    <property type="entry name" value="Shikimate_kinase/TSH1"/>
</dbReference>
<dbReference type="GO" id="GO:0005524">
    <property type="term" value="F:ATP binding"/>
    <property type="evidence" value="ECO:0007669"/>
    <property type="project" value="UniProtKB-UniRule"/>
</dbReference>
<dbReference type="GO" id="GO:0009423">
    <property type="term" value="P:chorismate biosynthetic process"/>
    <property type="evidence" value="ECO:0007669"/>
    <property type="project" value="UniProtKB-UniRule"/>
</dbReference>
<sequence>MEYGLIGEKLTYSFSKIIHEEISDYTYDLCPLTKEEFKDFMEKKDFKAINVTIPYKQDVMPYLYEMDENSKNIGAVNTIVNKGGKLYGYNTDFYGFLYQVSHNDIDIKDKKVLVLGNGGASKAIIAVLKHLKAREIHIVYYKENPNTITYEECYKNHSDADVIVNTTPIGMLSKEQKSPINLDKFNNLSAVLDIVYNPLNTKLILWARKKGIKAVNGLEMLVAQAKYAVEYFKDTNISNSVIDKISKEITFDKSNLVLIGMPSAGKTTIGKICAEKLGKTFVDLDDVIVEKIGMSIADYFKLYGEDKFREVEKEVCAEYGLKNGMVIATGGGAIKNAINMENLKANGVVAFIERDIESLSIDPSRPLSRSVDALKDMYKERFPLYLKYSDITVYNKNNINHCADVLISEYKNFIL</sequence>
<evidence type="ECO:0000256" key="1">
    <source>
        <dbReference type="ARBA" id="ARBA00004871"/>
    </source>
</evidence>
<reference evidence="5" key="2">
    <citation type="journal article" date="2021" name="PeerJ">
        <title>Extensive microbial diversity within the chicken gut microbiome revealed by metagenomics and culture.</title>
        <authorList>
            <person name="Gilroy R."/>
            <person name="Ravi A."/>
            <person name="Getino M."/>
            <person name="Pursley I."/>
            <person name="Horton D.L."/>
            <person name="Alikhan N.F."/>
            <person name="Baker D."/>
            <person name="Gharbi K."/>
            <person name="Hall N."/>
            <person name="Watson M."/>
            <person name="Adriaenssens E.M."/>
            <person name="Foster-Nyarko E."/>
            <person name="Jarju S."/>
            <person name="Secka A."/>
            <person name="Antonio M."/>
            <person name="Oren A."/>
            <person name="Chaudhuri R.R."/>
            <person name="La Ragione R."/>
            <person name="Hildebrand F."/>
            <person name="Pallen M.J."/>
        </authorList>
    </citation>
    <scope>NUCLEOTIDE SEQUENCE</scope>
    <source>
        <strain evidence="5">F6-4510</strain>
    </source>
</reference>
<dbReference type="CDD" id="cd00464">
    <property type="entry name" value="SK"/>
    <property type="match status" value="1"/>
</dbReference>
<evidence type="ECO:0000256" key="3">
    <source>
        <dbReference type="HAMAP-Rule" id="MF_00109"/>
    </source>
</evidence>
<keyword evidence="3" id="KW-0460">Magnesium</keyword>
<dbReference type="Gene3D" id="3.40.50.720">
    <property type="entry name" value="NAD(P)-binding Rossmann-like Domain"/>
    <property type="match status" value="1"/>
</dbReference>
<evidence type="ECO:0000313" key="5">
    <source>
        <dbReference type="EMBL" id="MBO8434199.1"/>
    </source>
</evidence>
<dbReference type="GO" id="GO:0008652">
    <property type="term" value="P:amino acid biosynthetic process"/>
    <property type="evidence" value="ECO:0007669"/>
    <property type="project" value="UniProtKB-KW"/>
</dbReference>
<dbReference type="InterPro" id="IPR027417">
    <property type="entry name" value="P-loop_NTPase"/>
</dbReference>
<dbReference type="InterPro" id="IPR013708">
    <property type="entry name" value="Shikimate_DH-bd_N"/>
</dbReference>
<dbReference type="GO" id="GO:0004764">
    <property type="term" value="F:shikimate 3-dehydrogenase (NADP+) activity"/>
    <property type="evidence" value="ECO:0007669"/>
    <property type="project" value="InterPro"/>
</dbReference>
<dbReference type="InterPro" id="IPR031322">
    <property type="entry name" value="Shikimate/glucono_kinase"/>
</dbReference>
<comment type="subcellular location">
    <subcellularLocation>
        <location evidence="3">Cytoplasm</location>
    </subcellularLocation>
</comment>
<keyword evidence="3" id="KW-0808">Transferase</keyword>
<dbReference type="GO" id="GO:0009073">
    <property type="term" value="P:aromatic amino acid family biosynthetic process"/>
    <property type="evidence" value="ECO:0007669"/>
    <property type="project" value="UniProtKB-KW"/>
</dbReference>
<accession>A0A9D9DUG2</accession>
<reference evidence="5" key="1">
    <citation type="submission" date="2020-10" db="EMBL/GenBank/DDBJ databases">
        <authorList>
            <person name="Gilroy R."/>
        </authorList>
    </citation>
    <scope>NUCLEOTIDE SEQUENCE</scope>
    <source>
        <strain evidence="5">F6-4510</strain>
    </source>
</reference>
<dbReference type="GO" id="GO:0000287">
    <property type="term" value="F:magnesium ion binding"/>
    <property type="evidence" value="ECO:0007669"/>
    <property type="project" value="UniProtKB-UniRule"/>
</dbReference>
<keyword evidence="3" id="KW-0418">Kinase</keyword>
<comment type="subunit">
    <text evidence="3">Monomer.</text>
</comment>
<dbReference type="PANTHER" id="PTHR21089">
    <property type="entry name" value="SHIKIMATE DEHYDROGENASE"/>
    <property type="match status" value="1"/>
</dbReference>
<comment type="similarity">
    <text evidence="3">Belongs to the shikimate kinase family.</text>
</comment>
<dbReference type="PRINTS" id="PR01100">
    <property type="entry name" value="SHIKIMTKNASE"/>
</dbReference>
<proteinExistence type="inferred from homology"/>
<dbReference type="GO" id="GO:0004765">
    <property type="term" value="F:shikimate kinase activity"/>
    <property type="evidence" value="ECO:0007669"/>
    <property type="project" value="UniProtKB-UniRule"/>
</dbReference>
<evidence type="ECO:0000256" key="2">
    <source>
        <dbReference type="ARBA" id="ARBA00023141"/>
    </source>
</evidence>
<feature type="binding site" evidence="3">
    <location>
        <position position="309"/>
    </location>
    <ligand>
        <name>substrate</name>
    </ligand>
</feature>
<organism evidence="5 6">
    <name type="scientific">Candidatus Fimicola merdigallinarum</name>
    <dbReference type="NCBI Taxonomy" id="2840819"/>
    <lineage>
        <taxon>Bacteria</taxon>
        <taxon>Bacillati</taxon>
        <taxon>Bacillota</taxon>
        <taxon>Clostridia</taxon>
        <taxon>Lachnospirales</taxon>
        <taxon>Lachnospiraceae</taxon>
        <taxon>Lachnospiraceae incertae sedis</taxon>
        <taxon>Candidatus Fimicola</taxon>
    </lineage>
</organism>
<feature type="binding site" evidence="3">
    <location>
        <position position="267"/>
    </location>
    <ligand>
        <name>Mg(2+)</name>
        <dbReference type="ChEBI" id="CHEBI:18420"/>
    </ligand>
</feature>
<name>A0A9D9DUG2_9FIRM</name>
<feature type="binding site" evidence="3">
    <location>
        <position position="365"/>
    </location>
    <ligand>
        <name>ATP</name>
        <dbReference type="ChEBI" id="CHEBI:30616"/>
    </ligand>
</feature>
<dbReference type="InterPro" id="IPR022893">
    <property type="entry name" value="Shikimate_DH_fam"/>
</dbReference>
<dbReference type="InterPro" id="IPR046346">
    <property type="entry name" value="Aminoacid_DH-like_N_sf"/>
</dbReference>
<dbReference type="SUPFAM" id="SSF52540">
    <property type="entry name" value="P-loop containing nucleoside triphosphate hydrolases"/>
    <property type="match status" value="1"/>
</dbReference>
<keyword evidence="3" id="KW-0067">ATP-binding</keyword>
<comment type="function">
    <text evidence="3">Catalyzes the specific phosphorylation of the 3-hydroxyl group of shikimic acid using ATP as a cosubstrate.</text>
</comment>
<comment type="caution">
    <text evidence="5">The sequence shown here is derived from an EMBL/GenBank/DDBJ whole genome shotgun (WGS) entry which is preliminary data.</text>
</comment>
<keyword evidence="3" id="KW-0963">Cytoplasm</keyword>
<dbReference type="GO" id="GO:0050661">
    <property type="term" value="F:NADP binding"/>
    <property type="evidence" value="ECO:0007669"/>
    <property type="project" value="TreeGrafter"/>
</dbReference>
<keyword evidence="2 3" id="KW-0057">Aromatic amino acid biosynthesis</keyword>
<feature type="binding site" evidence="3">
    <location>
        <begin position="263"/>
        <end position="268"/>
    </location>
    <ligand>
        <name>ATP</name>
        <dbReference type="ChEBI" id="CHEBI:30616"/>
    </ligand>
</feature>
<dbReference type="Gene3D" id="3.40.50.300">
    <property type="entry name" value="P-loop containing nucleotide triphosphate hydrolases"/>
    <property type="match status" value="1"/>
</dbReference>
<feature type="domain" description="Shikimate dehydrogenase substrate binding N-terminal" evidence="4">
    <location>
        <begin position="5"/>
        <end position="79"/>
    </location>
</feature>
<dbReference type="InterPro" id="IPR036291">
    <property type="entry name" value="NAD(P)-bd_dom_sf"/>
</dbReference>
<feature type="binding site" evidence="3">
    <location>
        <position position="381"/>
    </location>
    <ligand>
        <name>substrate</name>
    </ligand>
</feature>
<dbReference type="EC" id="2.7.1.71" evidence="3"/>